<sequence>MSQRRPLALVLNALAFQVGWFVCVLGGSLPALLTLGLIVSAHWRWLARPGEWRWWLGFALLGVVVDGSLVALGGIRLTTGWPLWLWALWPLFATTLHHCLAWLWPHRWLALLCGAVGGPLSYLSGAALAGAEIATWALVVEALVWAGLCVGVSWRLGGADAAQA</sequence>
<keyword evidence="1" id="KW-0472">Membrane</keyword>
<dbReference type="Pfam" id="PF11086">
    <property type="entry name" value="DUF2878"/>
    <property type="match status" value="1"/>
</dbReference>
<gene>
    <name evidence="2" type="ORF">ABV408_01840</name>
</gene>
<reference evidence="2" key="1">
    <citation type="submission" date="2024-06" db="EMBL/GenBank/DDBJ databases">
        <title>Complete genome of Salinicola endophyticus HNIBRBA4755.</title>
        <authorList>
            <person name="Shin S.Y."/>
            <person name="Kang H."/>
            <person name="Song J."/>
        </authorList>
    </citation>
    <scope>NUCLEOTIDE SEQUENCE</scope>
    <source>
        <strain evidence="2">HNIBRBA4755</strain>
    </source>
</reference>
<keyword evidence="1" id="KW-0812">Transmembrane</keyword>
<feature type="transmembrane region" description="Helical" evidence="1">
    <location>
        <begin position="7"/>
        <end position="32"/>
    </location>
</feature>
<dbReference type="RefSeq" id="WP_353980803.1">
    <property type="nucleotide sequence ID" value="NZ_CP159578.1"/>
</dbReference>
<evidence type="ECO:0000256" key="1">
    <source>
        <dbReference type="SAM" id="Phobius"/>
    </source>
</evidence>
<feature type="transmembrane region" description="Helical" evidence="1">
    <location>
        <begin position="84"/>
        <end position="103"/>
    </location>
</feature>
<accession>A0AB74UEX8</accession>
<feature type="transmembrane region" description="Helical" evidence="1">
    <location>
        <begin position="109"/>
        <end position="129"/>
    </location>
</feature>
<name>A0AB74UEX8_9GAMM</name>
<evidence type="ECO:0000313" key="2">
    <source>
        <dbReference type="EMBL" id="XCJ79939.1"/>
    </source>
</evidence>
<dbReference type="EMBL" id="CP159578">
    <property type="protein sequence ID" value="XCJ79939.1"/>
    <property type="molecule type" value="Genomic_DNA"/>
</dbReference>
<keyword evidence="1" id="KW-1133">Transmembrane helix</keyword>
<proteinExistence type="predicted"/>
<dbReference type="InterPro" id="IPR021306">
    <property type="entry name" value="DUF2878"/>
</dbReference>
<feature type="transmembrane region" description="Helical" evidence="1">
    <location>
        <begin position="52"/>
        <end position="72"/>
    </location>
</feature>
<dbReference type="AlphaFoldDB" id="A0AB74UEX8"/>
<feature type="transmembrane region" description="Helical" evidence="1">
    <location>
        <begin position="136"/>
        <end position="156"/>
    </location>
</feature>
<organism evidence="2">
    <name type="scientific">Salinicola endophyticus</name>
    <dbReference type="NCBI Taxonomy" id="1949083"/>
    <lineage>
        <taxon>Bacteria</taxon>
        <taxon>Pseudomonadati</taxon>
        <taxon>Pseudomonadota</taxon>
        <taxon>Gammaproteobacteria</taxon>
        <taxon>Oceanospirillales</taxon>
        <taxon>Halomonadaceae</taxon>
        <taxon>Salinicola</taxon>
    </lineage>
</organism>
<protein>
    <submittedName>
        <fullName evidence="2">DUF2878 domain-containing protein</fullName>
    </submittedName>
</protein>